<protein>
    <submittedName>
        <fullName evidence="2">MarR family transcriptional regulator</fullName>
    </submittedName>
</protein>
<dbReference type="InterPro" id="IPR039422">
    <property type="entry name" value="MarR/SlyA-like"/>
</dbReference>
<dbReference type="InterPro" id="IPR036388">
    <property type="entry name" value="WH-like_DNA-bd_sf"/>
</dbReference>
<dbReference type="SUPFAM" id="SSF46785">
    <property type="entry name" value="Winged helix' DNA-binding domain"/>
    <property type="match status" value="1"/>
</dbReference>
<dbReference type="EMBL" id="JAHKNI010000009">
    <property type="protein sequence ID" value="MBU3064989.1"/>
    <property type="molecule type" value="Genomic_DNA"/>
</dbReference>
<evidence type="ECO:0000313" key="3">
    <source>
        <dbReference type="Proteomes" id="UP000733379"/>
    </source>
</evidence>
<dbReference type="Pfam" id="PF12802">
    <property type="entry name" value="MarR_2"/>
    <property type="match status" value="1"/>
</dbReference>
<dbReference type="PROSITE" id="PS50995">
    <property type="entry name" value="HTH_MARR_2"/>
    <property type="match status" value="1"/>
</dbReference>
<feature type="domain" description="HTH marR-type" evidence="1">
    <location>
        <begin position="5"/>
        <end position="139"/>
    </location>
</feature>
<evidence type="ECO:0000259" key="1">
    <source>
        <dbReference type="PROSITE" id="PS50995"/>
    </source>
</evidence>
<dbReference type="SMART" id="SM00347">
    <property type="entry name" value="HTH_MARR"/>
    <property type="match status" value="1"/>
</dbReference>
<accession>A0ABS6B415</accession>
<reference evidence="2 3" key="1">
    <citation type="submission" date="2021-06" db="EMBL/GenBank/DDBJ databases">
        <title>Actinomycetes sequencing.</title>
        <authorList>
            <person name="Shan Q."/>
        </authorList>
    </citation>
    <scope>NUCLEOTIDE SEQUENCE [LARGE SCALE GENOMIC DNA]</scope>
    <source>
        <strain evidence="2 3">NEAU-G5</strain>
    </source>
</reference>
<dbReference type="Proteomes" id="UP000733379">
    <property type="component" value="Unassembled WGS sequence"/>
</dbReference>
<dbReference type="PRINTS" id="PR00598">
    <property type="entry name" value="HTHMARR"/>
</dbReference>
<gene>
    <name evidence="2" type="ORF">KO481_26090</name>
</gene>
<comment type="caution">
    <text evidence="2">The sequence shown here is derived from an EMBL/GenBank/DDBJ whole genome shotgun (WGS) entry which is preliminary data.</text>
</comment>
<dbReference type="InterPro" id="IPR000835">
    <property type="entry name" value="HTH_MarR-typ"/>
</dbReference>
<dbReference type="RefSeq" id="WP_215920692.1">
    <property type="nucleotide sequence ID" value="NZ_JAHKNI010000009.1"/>
</dbReference>
<dbReference type="Gene3D" id="1.10.10.10">
    <property type="entry name" value="Winged helix-like DNA-binding domain superfamily/Winged helix DNA-binding domain"/>
    <property type="match status" value="1"/>
</dbReference>
<dbReference type="PANTHER" id="PTHR33164:SF94">
    <property type="entry name" value="TRANSCRIPTIONAL REGULATORY PROTEIN-RELATED"/>
    <property type="match status" value="1"/>
</dbReference>
<proteinExistence type="predicted"/>
<dbReference type="PANTHER" id="PTHR33164">
    <property type="entry name" value="TRANSCRIPTIONAL REGULATOR, MARR FAMILY"/>
    <property type="match status" value="1"/>
</dbReference>
<name>A0ABS6B415_9NOCA</name>
<dbReference type="InterPro" id="IPR036390">
    <property type="entry name" value="WH_DNA-bd_sf"/>
</dbReference>
<organism evidence="2 3">
    <name type="scientific">Nocardia albiluteola</name>
    <dbReference type="NCBI Taxonomy" id="2842303"/>
    <lineage>
        <taxon>Bacteria</taxon>
        <taxon>Bacillati</taxon>
        <taxon>Actinomycetota</taxon>
        <taxon>Actinomycetes</taxon>
        <taxon>Mycobacteriales</taxon>
        <taxon>Nocardiaceae</taxon>
        <taxon>Nocardia</taxon>
    </lineage>
</organism>
<evidence type="ECO:0000313" key="2">
    <source>
        <dbReference type="EMBL" id="MBU3064989.1"/>
    </source>
</evidence>
<sequence>MAEPCAAQVEALEELTRALVGIAWSGAHAAPPGVTFPQMRLLLVLQSLGRVPSSRLAAALGVNASSVTRLADKLEARGYLARGADPSNRSVVTVVVTESGERVVDQILQRRRAAFLAVLNRLPDTDRESTVAAARALAGAVSAASNTTVSAKSFEWEGSSS</sequence>
<keyword evidence="3" id="KW-1185">Reference proteome</keyword>